<feature type="transmembrane region" description="Helical" evidence="6">
    <location>
        <begin position="96"/>
        <end position="112"/>
    </location>
</feature>
<reference evidence="7 8" key="1">
    <citation type="submission" date="2020-08" db="EMBL/GenBank/DDBJ databases">
        <title>Novel species isolated from subtropical streams in China.</title>
        <authorList>
            <person name="Lu H."/>
        </authorList>
    </citation>
    <scope>NUCLEOTIDE SEQUENCE [LARGE SCALE GENOMIC DNA]</scope>
    <source>
        <strain evidence="7 8">CCTCC AB 2015119</strain>
    </source>
</reference>
<comment type="similarity">
    <text evidence="2 6">Belongs to the GDT1 family.</text>
</comment>
<feature type="transmembrane region" description="Helical" evidence="6">
    <location>
        <begin position="165"/>
        <end position="185"/>
    </location>
</feature>
<keyword evidence="5 6" id="KW-0472">Membrane</keyword>
<feature type="transmembrane region" description="Helical" evidence="6">
    <location>
        <begin position="67"/>
        <end position="84"/>
    </location>
</feature>
<feature type="transmembrane region" description="Helical" evidence="6">
    <location>
        <begin position="35"/>
        <end position="55"/>
    </location>
</feature>
<protein>
    <recommendedName>
        <fullName evidence="6">GDT1 family protein</fullName>
    </recommendedName>
</protein>
<dbReference type="PANTHER" id="PTHR12608">
    <property type="entry name" value="TRANSMEMBRANE PROTEIN HTP-1 RELATED"/>
    <property type="match status" value="1"/>
</dbReference>
<proteinExistence type="inferred from homology"/>
<name>A0ABR6XC15_9BURK</name>
<comment type="caution">
    <text evidence="7">The sequence shown here is derived from an EMBL/GenBank/DDBJ whole genome shotgun (WGS) entry which is preliminary data.</text>
</comment>
<dbReference type="PANTHER" id="PTHR12608:SF1">
    <property type="entry name" value="TRANSMEMBRANE PROTEIN 165"/>
    <property type="match status" value="1"/>
</dbReference>
<evidence type="ECO:0000256" key="4">
    <source>
        <dbReference type="ARBA" id="ARBA00022989"/>
    </source>
</evidence>
<evidence type="ECO:0000256" key="1">
    <source>
        <dbReference type="ARBA" id="ARBA00004141"/>
    </source>
</evidence>
<accession>A0ABR6XC15</accession>
<keyword evidence="3 6" id="KW-0812">Transmembrane</keyword>
<keyword evidence="8" id="KW-1185">Reference proteome</keyword>
<evidence type="ECO:0000256" key="5">
    <source>
        <dbReference type="ARBA" id="ARBA00023136"/>
    </source>
</evidence>
<sequence>MEAFLVSALAVTVGEIGDKTQLLALLLAARYKKPIPIILGILIATLANHALAGLLGQWVATNIPSTLLRWALGLSFLAIAAWTLKPDEMEDEGLSEGKYGVFALTCITFFIAEIGDKTQLATVALAAKYSNLYLVIAGTTLGMLIADIPAVFLGKIAAPNFPFKIVRWIAAGVFAILGVLVLLGIGDRFL</sequence>
<dbReference type="InterPro" id="IPR001727">
    <property type="entry name" value="GDT1-like"/>
</dbReference>
<dbReference type="RefSeq" id="WP_190477071.1">
    <property type="nucleotide sequence ID" value="NZ_JACOFT010000001.1"/>
</dbReference>
<organism evidence="7 8">
    <name type="scientific">Undibacterium aquatile</name>
    <dbReference type="NCBI Taxonomy" id="1537398"/>
    <lineage>
        <taxon>Bacteria</taxon>
        <taxon>Pseudomonadati</taxon>
        <taxon>Pseudomonadota</taxon>
        <taxon>Betaproteobacteria</taxon>
        <taxon>Burkholderiales</taxon>
        <taxon>Oxalobacteraceae</taxon>
        <taxon>Undibacterium</taxon>
    </lineage>
</organism>
<evidence type="ECO:0000313" key="7">
    <source>
        <dbReference type="EMBL" id="MBC3810253.1"/>
    </source>
</evidence>
<evidence type="ECO:0000313" key="8">
    <source>
        <dbReference type="Proteomes" id="UP000637632"/>
    </source>
</evidence>
<evidence type="ECO:0000256" key="2">
    <source>
        <dbReference type="ARBA" id="ARBA00009190"/>
    </source>
</evidence>
<dbReference type="Pfam" id="PF01169">
    <property type="entry name" value="GDT1"/>
    <property type="match status" value="2"/>
</dbReference>
<dbReference type="Proteomes" id="UP000637632">
    <property type="component" value="Unassembled WGS sequence"/>
</dbReference>
<evidence type="ECO:0000256" key="3">
    <source>
        <dbReference type="ARBA" id="ARBA00022692"/>
    </source>
</evidence>
<gene>
    <name evidence="7" type="ORF">H8K26_02260</name>
</gene>
<evidence type="ECO:0000256" key="6">
    <source>
        <dbReference type="RuleBase" id="RU365102"/>
    </source>
</evidence>
<dbReference type="EMBL" id="JACOFT010000001">
    <property type="protein sequence ID" value="MBC3810253.1"/>
    <property type="molecule type" value="Genomic_DNA"/>
</dbReference>
<feature type="transmembrane region" description="Helical" evidence="6">
    <location>
        <begin position="132"/>
        <end position="153"/>
    </location>
</feature>
<comment type="subcellular location">
    <subcellularLocation>
        <location evidence="1 6">Membrane</location>
        <topology evidence="1 6">Multi-pass membrane protein</topology>
    </subcellularLocation>
</comment>
<keyword evidence="4 6" id="KW-1133">Transmembrane helix</keyword>